<dbReference type="InterPro" id="IPR005474">
    <property type="entry name" value="Transketolase_N"/>
</dbReference>
<dbReference type="SUPFAM" id="SSF52922">
    <property type="entry name" value="TK C-terminal domain-like"/>
    <property type="match status" value="1"/>
</dbReference>
<dbReference type="InterPro" id="IPR055152">
    <property type="entry name" value="Transketolase-like_C_2"/>
</dbReference>
<dbReference type="SMART" id="SM00861">
    <property type="entry name" value="Transket_pyr"/>
    <property type="match status" value="1"/>
</dbReference>
<evidence type="ECO:0000256" key="1">
    <source>
        <dbReference type="ARBA" id="ARBA00007131"/>
    </source>
</evidence>
<reference evidence="12 13" key="1">
    <citation type="submission" date="2022-11" db="EMBL/GenBank/DDBJ databases">
        <title>Draft genome sequence of Saccharopolyspora sp. WRP15-2 isolated from rhizosphere soils of wild rice in Thailand.</title>
        <authorList>
            <person name="Duangmal K."/>
            <person name="Kammanee S."/>
            <person name="Muangham S."/>
        </authorList>
    </citation>
    <scope>NUCLEOTIDE SEQUENCE [LARGE SCALE GENOMIC DNA]</scope>
    <source>
        <strain evidence="12 13">WRP15-2</strain>
    </source>
</reference>
<dbReference type="CDD" id="cd02012">
    <property type="entry name" value="TPP_TK"/>
    <property type="match status" value="1"/>
</dbReference>
<dbReference type="InterPro" id="IPR033247">
    <property type="entry name" value="Transketolase_fam"/>
</dbReference>
<keyword evidence="13" id="KW-1185">Reference proteome</keyword>
<dbReference type="InterPro" id="IPR049557">
    <property type="entry name" value="Transketolase_CS"/>
</dbReference>
<proteinExistence type="inferred from homology"/>
<keyword evidence="7 10" id="KW-0786">Thiamine pyrophosphate</keyword>
<keyword evidence="4 10" id="KW-0808">Transferase</keyword>
<dbReference type="Pfam" id="PF02779">
    <property type="entry name" value="Transket_pyr"/>
    <property type="match status" value="1"/>
</dbReference>
<comment type="catalytic activity">
    <reaction evidence="8 10">
        <text>D-sedoheptulose 7-phosphate + D-glyceraldehyde 3-phosphate = aldehydo-D-ribose 5-phosphate + D-xylulose 5-phosphate</text>
        <dbReference type="Rhea" id="RHEA:10508"/>
        <dbReference type="ChEBI" id="CHEBI:57483"/>
        <dbReference type="ChEBI" id="CHEBI:57737"/>
        <dbReference type="ChEBI" id="CHEBI:58273"/>
        <dbReference type="ChEBI" id="CHEBI:59776"/>
        <dbReference type="EC" id="2.2.1.1"/>
    </reaction>
</comment>
<dbReference type="PROSITE" id="PS00801">
    <property type="entry name" value="TRANSKETOLASE_1"/>
    <property type="match status" value="1"/>
</dbReference>
<dbReference type="InterPro" id="IPR005475">
    <property type="entry name" value="Transketolase-like_Pyr-bd"/>
</dbReference>
<evidence type="ECO:0000259" key="11">
    <source>
        <dbReference type="SMART" id="SM00861"/>
    </source>
</evidence>
<dbReference type="InterPro" id="IPR009014">
    <property type="entry name" value="Transketo_C/PFOR_II"/>
</dbReference>
<evidence type="ECO:0000256" key="8">
    <source>
        <dbReference type="ARBA" id="ARBA00049473"/>
    </source>
</evidence>
<comment type="subunit">
    <text evidence="2 10">Homodimer.</text>
</comment>
<dbReference type="Pfam" id="PF22613">
    <property type="entry name" value="Transketolase_C_1"/>
    <property type="match status" value="1"/>
</dbReference>
<accession>A0ABT4UVI3</accession>
<comment type="caution">
    <text evidence="12">The sequence shown here is derived from an EMBL/GenBank/DDBJ whole genome shotgun (WGS) entry which is preliminary data.</text>
</comment>
<evidence type="ECO:0000313" key="13">
    <source>
        <dbReference type="Proteomes" id="UP001210380"/>
    </source>
</evidence>
<comment type="cofactor">
    <cofactor evidence="10">
        <name>Mg(2+)</name>
        <dbReference type="ChEBI" id="CHEBI:18420"/>
    </cofactor>
    <cofactor evidence="10">
        <name>Ca(2+)</name>
        <dbReference type="ChEBI" id="CHEBI:29108"/>
    </cofactor>
    <cofactor evidence="10">
        <name>Mn(2+)</name>
        <dbReference type="ChEBI" id="CHEBI:29035"/>
    </cofactor>
    <cofactor evidence="10">
        <name>Co(2+)</name>
        <dbReference type="ChEBI" id="CHEBI:48828"/>
    </cofactor>
    <text evidence="10">Binds 1 Mg(2+) ion per subunit. Can also utilize other divalent metal cations, such as Ca(2+), Mn(2+) and Co(2+).</text>
</comment>
<comment type="similarity">
    <text evidence="1 10">Belongs to the transketolase family.</text>
</comment>
<evidence type="ECO:0000256" key="4">
    <source>
        <dbReference type="ARBA" id="ARBA00022679"/>
    </source>
</evidence>
<dbReference type="Proteomes" id="UP001210380">
    <property type="component" value="Unassembled WGS sequence"/>
</dbReference>
<comment type="function">
    <text evidence="10">Catalyzes the transfer of a two-carbon ketol group from a ketose donor to an aldose acceptor, via a covalent intermediate with the cofactor thiamine pyrophosphate.</text>
</comment>
<dbReference type="EMBL" id="JAQGLA010000010">
    <property type="protein sequence ID" value="MDA3625710.1"/>
    <property type="molecule type" value="Genomic_DNA"/>
</dbReference>
<dbReference type="PANTHER" id="PTHR43522:SF2">
    <property type="entry name" value="TRANSKETOLASE 1-RELATED"/>
    <property type="match status" value="1"/>
</dbReference>
<name>A0ABT4UVI3_9PSEU</name>
<evidence type="ECO:0000256" key="10">
    <source>
        <dbReference type="RuleBase" id="RU004996"/>
    </source>
</evidence>
<dbReference type="InterPro" id="IPR020826">
    <property type="entry name" value="Transketolase_BS"/>
</dbReference>
<evidence type="ECO:0000256" key="2">
    <source>
        <dbReference type="ARBA" id="ARBA00011738"/>
    </source>
</evidence>
<keyword evidence="10" id="KW-0106">Calcium</keyword>
<dbReference type="Gene3D" id="3.40.50.970">
    <property type="match status" value="2"/>
</dbReference>
<dbReference type="CDD" id="cd07033">
    <property type="entry name" value="TPP_PYR_DXS_TK_like"/>
    <property type="match status" value="1"/>
</dbReference>
<protein>
    <recommendedName>
        <fullName evidence="3 9">Transketolase</fullName>
        <ecNumber evidence="3 9">2.2.1.1</ecNumber>
    </recommendedName>
</protein>
<dbReference type="Pfam" id="PF00456">
    <property type="entry name" value="Transketolase_N"/>
    <property type="match status" value="1"/>
</dbReference>
<dbReference type="PANTHER" id="PTHR43522">
    <property type="entry name" value="TRANSKETOLASE"/>
    <property type="match status" value="1"/>
</dbReference>
<evidence type="ECO:0000256" key="5">
    <source>
        <dbReference type="ARBA" id="ARBA00022723"/>
    </source>
</evidence>
<dbReference type="RefSeq" id="WP_270948280.1">
    <property type="nucleotide sequence ID" value="NZ_JAQGLA010000010.1"/>
</dbReference>
<gene>
    <name evidence="12" type="primary">tkt</name>
    <name evidence="12" type="ORF">OU415_09700</name>
</gene>
<dbReference type="InterPro" id="IPR029061">
    <property type="entry name" value="THDP-binding"/>
</dbReference>
<sequence length="683" mass="73620">MTDLDTLSVNTIRGLCMDAIQQANSGHPGTPMGMAPVAYALWQRFLRFDPAHPIWPNRDRFVLSEGHASALLWSLLHLTGVRAVDPDYEVLGRPAVALDDLKSFRQLDSHCPGHPEYRWTSGVEATTGPLGQGVATSVGMAIAGQWLAARYNREDFTLFDFDVYALAGDGCMMEGISAEAASLAGHLQLSNLCWIYDSNRVTIEGHTDITFTEDVAARFLAHGWNVTTVADANDLDQIGRAFHTFRAETERPTLVLVHSHIGYGSPVEDSPQAHGTPFGPEGVRATKQALGIPPEADFHIPDGVPDWFAQGIGARGAELRTAWEKRFDAYRSAHPALADELERIQRRELPDGWDTALPTFPADPKGLATRDSSGQVLNAVAEAIPWVLGGSADLAPSTKTRLTFGGAGDFQPDDRFGRNLHLGVREHGAAAVANGMALTKLRPYWSGFLIFSDYAKAAIRLSALMEIPTVHIFTHDSIGVGEDGPTHQPVEQLAGLRATPGLLVFRPADANEVVETWRVVAALRREPAALILSRQALPTLDRSRLGAASGVARGAYVLADVPSGEPEVILLATGSEVPLALAAHDELTGEGIASRVVSMPCWELFDRQPREYRAAVLPPTVTARVAVEGASTLGWDRYVGAGGAVVGMHTFGASAPLKQLLTKFGFTPERVSQVARELVEAMT</sequence>
<evidence type="ECO:0000313" key="12">
    <source>
        <dbReference type="EMBL" id="MDA3625710.1"/>
    </source>
</evidence>
<evidence type="ECO:0000256" key="9">
    <source>
        <dbReference type="NCBIfam" id="TIGR00232"/>
    </source>
</evidence>
<keyword evidence="6 10" id="KW-0460">Magnesium</keyword>
<dbReference type="InterPro" id="IPR005478">
    <property type="entry name" value="Transketolase_bac-like"/>
</dbReference>
<dbReference type="NCBIfam" id="TIGR00232">
    <property type="entry name" value="tktlase_bact"/>
    <property type="match status" value="1"/>
</dbReference>
<evidence type="ECO:0000256" key="7">
    <source>
        <dbReference type="ARBA" id="ARBA00023052"/>
    </source>
</evidence>
<comment type="cofactor">
    <cofactor evidence="10">
        <name>thiamine diphosphate</name>
        <dbReference type="ChEBI" id="CHEBI:58937"/>
    </cofactor>
    <text evidence="10">Binds 1 thiamine pyrophosphate per subunit.</text>
</comment>
<dbReference type="EC" id="2.2.1.1" evidence="3 9"/>
<dbReference type="PROSITE" id="PS00802">
    <property type="entry name" value="TRANSKETOLASE_2"/>
    <property type="match status" value="1"/>
</dbReference>
<dbReference type="SUPFAM" id="SSF52518">
    <property type="entry name" value="Thiamin diphosphate-binding fold (THDP-binding)"/>
    <property type="match status" value="2"/>
</dbReference>
<feature type="domain" description="Transketolase-like pyrimidine-binding" evidence="11">
    <location>
        <begin position="367"/>
        <end position="539"/>
    </location>
</feature>
<keyword evidence="5 10" id="KW-0479">Metal-binding</keyword>
<dbReference type="GO" id="GO:0004802">
    <property type="term" value="F:transketolase activity"/>
    <property type="evidence" value="ECO:0007669"/>
    <property type="project" value="UniProtKB-EC"/>
</dbReference>
<organism evidence="12 13">
    <name type="scientific">Saccharopolyspora oryzae</name>
    <dbReference type="NCBI Taxonomy" id="2997343"/>
    <lineage>
        <taxon>Bacteria</taxon>
        <taxon>Bacillati</taxon>
        <taxon>Actinomycetota</taxon>
        <taxon>Actinomycetes</taxon>
        <taxon>Pseudonocardiales</taxon>
        <taxon>Pseudonocardiaceae</taxon>
        <taxon>Saccharopolyspora</taxon>
    </lineage>
</organism>
<dbReference type="Gene3D" id="3.40.50.920">
    <property type="match status" value="1"/>
</dbReference>
<evidence type="ECO:0000256" key="3">
    <source>
        <dbReference type="ARBA" id="ARBA00013152"/>
    </source>
</evidence>
<evidence type="ECO:0000256" key="6">
    <source>
        <dbReference type="ARBA" id="ARBA00022842"/>
    </source>
</evidence>